<dbReference type="Pfam" id="PF07664">
    <property type="entry name" value="FeoB_C"/>
    <property type="match status" value="1"/>
</dbReference>
<feature type="domain" description="Ferrous iron transport protein B C-terminal" evidence="2">
    <location>
        <begin position="17"/>
        <end position="67"/>
    </location>
</feature>
<feature type="transmembrane region" description="Helical" evidence="1">
    <location>
        <begin position="71"/>
        <end position="88"/>
    </location>
</feature>
<dbReference type="PANTHER" id="PTHR43185:SF1">
    <property type="entry name" value="FE(2+) TRANSPORTER FEOB"/>
    <property type="match status" value="1"/>
</dbReference>
<gene>
    <name evidence="3" type="ORF">S01H4_28612</name>
</gene>
<dbReference type="AlphaFoldDB" id="X1BS14"/>
<protein>
    <recommendedName>
        <fullName evidence="2">Ferrous iron transport protein B C-terminal domain-containing protein</fullName>
    </recommendedName>
</protein>
<dbReference type="PANTHER" id="PTHR43185">
    <property type="entry name" value="FERROUS IRON TRANSPORT PROTEIN B"/>
    <property type="match status" value="1"/>
</dbReference>
<feature type="transmembrane region" description="Helical" evidence="1">
    <location>
        <begin position="15"/>
        <end position="35"/>
    </location>
</feature>
<evidence type="ECO:0000256" key="1">
    <source>
        <dbReference type="SAM" id="Phobius"/>
    </source>
</evidence>
<sequence>VVIMGLVAEHVGFEWAVALYLLDFALIFLLGRIAFKVVPGEPMGLIMEMPTYRSPTLKVTASRTWFRLKGFVYEAFPIIVVGNLVIQLV</sequence>
<evidence type="ECO:0000313" key="3">
    <source>
        <dbReference type="EMBL" id="GAG86958.1"/>
    </source>
</evidence>
<keyword evidence="1" id="KW-0812">Transmembrane</keyword>
<evidence type="ECO:0000259" key="2">
    <source>
        <dbReference type="Pfam" id="PF07664"/>
    </source>
</evidence>
<keyword evidence="1" id="KW-0472">Membrane</keyword>
<keyword evidence="1" id="KW-1133">Transmembrane helix</keyword>
<dbReference type="InterPro" id="IPR050860">
    <property type="entry name" value="FeoB_GTPase"/>
</dbReference>
<organism evidence="3">
    <name type="scientific">marine sediment metagenome</name>
    <dbReference type="NCBI Taxonomy" id="412755"/>
    <lineage>
        <taxon>unclassified sequences</taxon>
        <taxon>metagenomes</taxon>
        <taxon>ecological metagenomes</taxon>
    </lineage>
</organism>
<comment type="caution">
    <text evidence="3">The sequence shown here is derived from an EMBL/GenBank/DDBJ whole genome shotgun (WGS) entry which is preliminary data.</text>
</comment>
<name>X1BS14_9ZZZZ</name>
<proteinExistence type="predicted"/>
<reference evidence="3" key="1">
    <citation type="journal article" date="2014" name="Front. Microbiol.">
        <title>High frequency of phylogenetically diverse reductive dehalogenase-homologous genes in deep subseafloor sedimentary metagenomes.</title>
        <authorList>
            <person name="Kawai M."/>
            <person name="Futagami T."/>
            <person name="Toyoda A."/>
            <person name="Takaki Y."/>
            <person name="Nishi S."/>
            <person name="Hori S."/>
            <person name="Arai W."/>
            <person name="Tsubouchi T."/>
            <person name="Morono Y."/>
            <person name="Uchiyama I."/>
            <person name="Ito T."/>
            <person name="Fujiyama A."/>
            <person name="Inagaki F."/>
            <person name="Takami H."/>
        </authorList>
    </citation>
    <scope>NUCLEOTIDE SEQUENCE</scope>
    <source>
        <strain evidence="3">Expedition CK06-06</strain>
    </source>
</reference>
<dbReference type="GO" id="GO:0015093">
    <property type="term" value="F:ferrous iron transmembrane transporter activity"/>
    <property type="evidence" value="ECO:0007669"/>
    <property type="project" value="InterPro"/>
</dbReference>
<feature type="non-terminal residue" evidence="3">
    <location>
        <position position="1"/>
    </location>
</feature>
<dbReference type="EMBL" id="BART01014282">
    <property type="protein sequence ID" value="GAG86958.1"/>
    <property type="molecule type" value="Genomic_DNA"/>
</dbReference>
<dbReference type="GO" id="GO:0005886">
    <property type="term" value="C:plasma membrane"/>
    <property type="evidence" value="ECO:0007669"/>
    <property type="project" value="TreeGrafter"/>
</dbReference>
<accession>X1BS14</accession>
<dbReference type="InterPro" id="IPR011640">
    <property type="entry name" value="Fe2_transport_prot_B_C"/>
</dbReference>